<evidence type="ECO:0000313" key="6">
    <source>
        <dbReference type="EMBL" id="KAL2612756.1"/>
    </source>
</evidence>
<dbReference type="EMBL" id="JBHFFA010000007">
    <property type="protein sequence ID" value="KAL2612756.1"/>
    <property type="molecule type" value="Genomic_DNA"/>
</dbReference>
<keyword evidence="7" id="KW-1185">Reference proteome</keyword>
<dbReference type="Pfam" id="PF04674">
    <property type="entry name" value="Phi_1"/>
    <property type="match status" value="1"/>
</dbReference>
<evidence type="ECO:0000256" key="3">
    <source>
        <dbReference type="ARBA" id="ARBA00022729"/>
    </source>
</evidence>
<keyword evidence="3" id="KW-0732">Signal</keyword>
<feature type="region of interest" description="Disordered" evidence="5">
    <location>
        <begin position="1"/>
        <end position="24"/>
    </location>
</feature>
<evidence type="ECO:0000256" key="1">
    <source>
        <dbReference type="ARBA" id="ARBA00004613"/>
    </source>
</evidence>
<sequence>MQAAASEDEGGRSESTRFLNPQQHSAKLSTRMQCDTASTASFGHCFSLTSERKFEFFAANVGPISSVLPFSHHASTDGGAKPQRLVEPAPIILDYHNGPLLTQKGSIPVYILWYGRFSTTQKKILTDFFASFGTAQPKPSVSSWWKITSGYTASGAPVAPSLKVVKQLADTKYSKGKALKLTDLEALAVASLGVFPANPNGIIFIFTASDVDVESFCMNSCASHFATEATAATGNKNLPYVWVGNPGVKCPGLCAWPYAKPTYGPQVPPLVPPNGDVGLDGMVINTASMVAGTATNPFDTGYYQGDAGYPYEAATACQGTYGANAYPGYPGDLLVDSATGASYNAVGAGQRKFLLPALWDPKTLKCTPP</sequence>
<dbReference type="PANTHER" id="PTHR31279:SF58">
    <property type="entry name" value="PROTEIN EXORDIUM-LIKE 2"/>
    <property type="match status" value="1"/>
</dbReference>
<dbReference type="AlphaFoldDB" id="A0ABD1XUX6"/>
<evidence type="ECO:0008006" key="8">
    <source>
        <dbReference type="Google" id="ProtNLM"/>
    </source>
</evidence>
<organism evidence="6 7">
    <name type="scientific">Riccia fluitans</name>
    <dbReference type="NCBI Taxonomy" id="41844"/>
    <lineage>
        <taxon>Eukaryota</taxon>
        <taxon>Viridiplantae</taxon>
        <taxon>Streptophyta</taxon>
        <taxon>Embryophyta</taxon>
        <taxon>Marchantiophyta</taxon>
        <taxon>Marchantiopsida</taxon>
        <taxon>Marchantiidae</taxon>
        <taxon>Marchantiales</taxon>
        <taxon>Ricciaceae</taxon>
        <taxon>Riccia</taxon>
    </lineage>
</organism>
<name>A0ABD1XUX6_9MARC</name>
<gene>
    <name evidence="6" type="ORF">R1flu_024448</name>
</gene>
<dbReference type="InterPro" id="IPR006766">
    <property type="entry name" value="EXORDIUM-like"/>
</dbReference>
<protein>
    <recommendedName>
        <fullName evidence="8">Protein EXORDIUM</fullName>
    </recommendedName>
</protein>
<reference evidence="6 7" key="1">
    <citation type="submission" date="2024-09" db="EMBL/GenBank/DDBJ databases">
        <title>Chromosome-scale assembly of Riccia fluitans.</title>
        <authorList>
            <person name="Paukszto L."/>
            <person name="Sawicki J."/>
            <person name="Karawczyk K."/>
            <person name="Piernik-Szablinska J."/>
            <person name="Szczecinska M."/>
            <person name="Mazdziarz M."/>
        </authorList>
    </citation>
    <scope>NUCLEOTIDE SEQUENCE [LARGE SCALE GENOMIC DNA]</scope>
    <source>
        <strain evidence="6">Rf_01</strain>
        <tissue evidence="6">Aerial parts of the thallus</tissue>
    </source>
</reference>
<comment type="subcellular location">
    <subcellularLocation>
        <location evidence="1">Secreted</location>
    </subcellularLocation>
</comment>
<accession>A0ABD1XUX6</accession>
<comment type="similarity">
    <text evidence="4">Belongs to the EXORDIUM family.</text>
</comment>
<evidence type="ECO:0000256" key="4">
    <source>
        <dbReference type="ARBA" id="ARBA00023591"/>
    </source>
</evidence>
<evidence type="ECO:0000256" key="5">
    <source>
        <dbReference type="SAM" id="MobiDB-lite"/>
    </source>
</evidence>
<comment type="caution">
    <text evidence="6">The sequence shown here is derived from an EMBL/GenBank/DDBJ whole genome shotgun (WGS) entry which is preliminary data.</text>
</comment>
<dbReference type="Proteomes" id="UP001605036">
    <property type="component" value="Unassembled WGS sequence"/>
</dbReference>
<proteinExistence type="inferred from homology"/>
<evidence type="ECO:0000313" key="7">
    <source>
        <dbReference type="Proteomes" id="UP001605036"/>
    </source>
</evidence>
<evidence type="ECO:0000256" key="2">
    <source>
        <dbReference type="ARBA" id="ARBA00022525"/>
    </source>
</evidence>
<dbReference type="GO" id="GO:0005576">
    <property type="term" value="C:extracellular region"/>
    <property type="evidence" value="ECO:0007669"/>
    <property type="project" value="UniProtKB-SubCell"/>
</dbReference>
<dbReference type="PANTHER" id="PTHR31279">
    <property type="entry name" value="PROTEIN EXORDIUM-LIKE 5"/>
    <property type="match status" value="1"/>
</dbReference>
<keyword evidence="2" id="KW-0964">Secreted</keyword>